<dbReference type="Proteomes" id="UP001501126">
    <property type="component" value="Unassembled WGS sequence"/>
</dbReference>
<protein>
    <recommendedName>
        <fullName evidence="3">Lipoprotein</fullName>
    </recommendedName>
</protein>
<dbReference type="RefSeq" id="WP_343785823.1">
    <property type="nucleotide sequence ID" value="NZ_BAAAFH010000007.1"/>
</dbReference>
<evidence type="ECO:0000313" key="1">
    <source>
        <dbReference type="EMBL" id="GAA0874901.1"/>
    </source>
</evidence>
<organism evidence="1 2">
    <name type="scientific">Wandonia haliotis</name>
    <dbReference type="NCBI Taxonomy" id="574963"/>
    <lineage>
        <taxon>Bacteria</taxon>
        <taxon>Pseudomonadati</taxon>
        <taxon>Bacteroidota</taxon>
        <taxon>Flavobacteriia</taxon>
        <taxon>Flavobacteriales</taxon>
        <taxon>Crocinitomicaceae</taxon>
        <taxon>Wandonia</taxon>
    </lineage>
</organism>
<evidence type="ECO:0008006" key="3">
    <source>
        <dbReference type="Google" id="ProtNLM"/>
    </source>
</evidence>
<sequence length="192" mass="22075">MNNYLLVMLLTCLFSGCSTQERETGHSTEITTNVGEQLVLDNESEYAMWLKKMHRDSVEINNSGVYGSQTLKHLKTINDSVSYCIYEVNDFVCSCVYLEVFVAKKEVEKEQIGIGCDQDMANPDFYWMDYEILDDGFVKVTSTREFVADSLLTEEGVFPKETNFEDYIPQKETKSWFVKVDESGNVQKIDKI</sequence>
<evidence type="ECO:0000313" key="2">
    <source>
        <dbReference type="Proteomes" id="UP001501126"/>
    </source>
</evidence>
<keyword evidence="2" id="KW-1185">Reference proteome</keyword>
<proteinExistence type="predicted"/>
<gene>
    <name evidence="1" type="ORF">GCM10009118_13090</name>
</gene>
<name>A0ABN1MPR0_9FLAO</name>
<reference evidence="1 2" key="1">
    <citation type="journal article" date="2019" name="Int. J. Syst. Evol. Microbiol.">
        <title>The Global Catalogue of Microorganisms (GCM) 10K type strain sequencing project: providing services to taxonomists for standard genome sequencing and annotation.</title>
        <authorList>
            <consortium name="The Broad Institute Genomics Platform"/>
            <consortium name="The Broad Institute Genome Sequencing Center for Infectious Disease"/>
            <person name="Wu L."/>
            <person name="Ma J."/>
        </authorList>
    </citation>
    <scope>NUCLEOTIDE SEQUENCE [LARGE SCALE GENOMIC DNA]</scope>
    <source>
        <strain evidence="1 2">JCM 16083</strain>
    </source>
</reference>
<accession>A0ABN1MPR0</accession>
<comment type="caution">
    <text evidence="1">The sequence shown here is derived from an EMBL/GenBank/DDBJ whole genome shotgun (WGS) entry which is preliminary data.</text>
</comment>
<dbReference type="EMBL" id="BAAAFH010000007">
    <property type="protein sequence ID" value="GAA0874901.1"/>
    <property type="molecule type" value="Genomic_DNA"/>
</dbReference>